<sequence>MESAVILQIGEFKLSQYTDGSLLITKDSGESMEISLETLRNMWDWLY</sequence>
<name>A0A6M3LVT0_9ZZZZ</name>
<dbReference type="AlphaFoldDB" id="A0A6M3LVT0"/>
<accession>A0A6M3LVT0</accession>
<dbReference type="EMBL" id="MT143430">
    <property type="protein sequence ID" value="QJA96755.1"/>
    <property type="molecule type" value="Genomic_DNA"/>
</dbReference>
<reference evidence="1" key="1">
    <citation type="submission" date="2020-03" db="EMBL/GenBank/DDBJ databases">
        <title>The deep terrestrial virosphere.</title>
        <authorList>
            <person name="Holmfeldt K."/>
            <person name="Nilsson E."/>
            <person name="Simone D."/>
            <person name="Lopez-Fernandez M."/>
            <person name="Wu X."/>
            <person name="de Brujin I."/>
            <person name="Lundin D."/>
            <person name="Andersson A."/>
            <person name="Bertilsson S."/>
            <person name="Dopson M."/>
        </authorList>
    </citation>
    <scope>NUCLEOTIDE SEQUENCE</scope>
    <source>
        <strain evidence="1">MM415B07493</strain>
    </source>
</reference>
<proteinExistence type="predicted"/>
<gene>
    <name evidence="1" type="ORF">MM415B07493_0007</name>
</gene>
<organism evidence="1">
    <name type="scientific">viral metagenome</name>
    <dbReference type="NCBI Taxonomy" id="1070528"/>
    <lineage>
        <taxon>unclassified sequences</taxon>
        <taxon>metagenomes</taxon>
        <taxon>organismal metagenomes</taxon>
    </lineage>
</organism>
<evidence type="ECO:0000313" key="1">
    <source>
        <dbReference type="EMBL" id="QJA96755.1"/>
    </source>
</evidence>
<protein>
    <submittedName>
        <fullName evidence="1">Uncharacterized protein</fullName>
    </submittedName>
</protein>